<dbReference type="PROSITE" id="PS50878">
    <property type="entry name" value="RT_POL"/>
    <property type="match status" value="1"/>
</dbReference>
<evidence type="ECO:0000256" key="4">
    <source>
        <dbReference type="ARBA" id="ARBA00022759"/>
    </source>
</evidence>
<dbReference type="CDD" id="cd01647">
    <property type="entry name" value="RT_LTR"/>
    <property type="match status" value="1"/>
</dbReference>
<dbReference type="GO" id="GO:0016787">
    <property type="term" value="F:hydrolase activity"/>
    <property type="evidence" value="ECO:0007669"/>
    <property type="project" value="UniProtKB-KW"/>
</dbReference>
<keyword evidence="1" id="KW-0808">Transferase</keyword>
<dbReference type="SUPFAM" id="SSF56672">
    <property type="entry name" value="DNA/RNA polymerases"/>
    <property type="match status" value="1"/>
</dbReference>
<dbReference type="CDD" id="cd09274">
    <property type="entry name" value="RNase_HI_RT_Ty3"/>
    <property type="match status" value="1"/>
</dbReference>
<evidence type="ECO:0000256" key="7">
    <source>
        <dbReference type="SAM" id="MobiDB-lite"/>
    </source>
</evidence>
<dbReference type="EMBL" id="GBHO01026164">
    <property type="protein sequence ID" value="JAG17440.1"/>
    <property type="molecule type" value="Transcribed_RNA"/>
</dbReference>
<sequence>YEGRILQIGSNTFPILNNDIKLPPRSETLCYAIIANINELEESNNYNFLCEQNKINEFVLCPSSLVTKEGNLFRIFLLNSSDKTVSIPIPKLKLTPIADPDQDDIPKKLPSERNILFVENCSANRIEILKSKLRIDHLNKEEKGALLPLIMEYNDVFFLPGDSLSSTTAVKHKIPTTNDIPIHIKPYRLPESQKEEINRQVEEMERQGIIKQSDSPYNFPLIVVPKKIDASGIKKFRVVVDFRRLNNVSLGQSFPIPLISEILDNLGDSKYFSTLDLAQAFLQVELDEEDAHKTAFSTAQNHWQYVRMPYGLRNAPATMQKLMNQLLLGINGIRAYAYMDDLVTYSPDLKRHIKNLEELFKRLRKFNLKIQPDKCEFLRHEVTYLGHLISDRGVSPDPQKVNILINYQLPRTQKDIRSFLGFVSYYRKFIPKMSSIAKPLTSLLNKDAKFEWTSEHQNSFETLKNILCNPPLLQYPDFSKQFIITCDASHNAIGGCLSQGDIGKDLPISYWSSTLTKTEQNWSVTEKECYSIIRACKHFHCYIYGRKIKICTDHKPLTWLFNVKDPNSKLIRWGLILEQYDYEIIYKPGKSNSNADFLSRMDHNNIIPSDEQLQSKVLPLNSSPSSSANDPIPGTSHSQTPIQNSEELELYSKFMETQQNQIILNSRIVDVDKESESLKRTADISTCVFFYIPRSLLNKR</sequence>
<dbReference type="FunFam" id="3.10.20.370:FF:000001">
    <property type="entry name" value="Retrovirus-related Pol polyprotein from transposon 17.6-like protein"/>
    <property type="match status" value="1"/>
</dbReference>
<dbReference type="InterPro" id="IPR000477">
    <property type="entry name" value="RT_dom"/>
</dbReference>
<dbReference type="PANTHER" id="PTHR37984:SF5">
    <property type="entry name" value="PROTEIN NYNRIN-LIKE"/>
    <property type="match status" value="1"/>
</dbReference>
<dbReference type="Pfam" id="PF00078">
    <property type="entry name" value="RVT_1"/>
    <property type="match status" value="1"/>
</dbReference>
<keyword evidence="2" id="KW-0548">Nucleotidyltransferase</keyword>
<dbReference type="Pfam" id="PF17917">
    <property type="entry name" value="RT_RNaseH"/>
    <property type="match status" value="1"/>
</dbReference>
<keyword evidence="5" id="KW-0378">Hydrolase</keyword>
<proteinExistence type="predicted"/>
<evidence type="ECO:0000313" key="9">
    <source>
        <dbReference type="EMBL" id="JAG17440.1"/>
    </source>
</evidence>
<feature type="domain" description="Reverse transcriptase" evidence="8">
    <location>
        <begin position="205"/>
        <end position="389"/>
    </location>
</feature>
<reference evidence="9" key="1">
    <citation type="journal article" date="2014" name="PLoS ONE">
        <title>Transcriptome-Based Identification of ABC Transporters in the Western Tarnished Plant Bug Lygus hesperus.</title>
        <authorList>
            <person name="Hull J.J."/>
            <person name="Chaney K."/>
            <person name="Geib S.M."/>
            <person name="Fabrick J.A."/>
            <person name="Brent C.S."/>
            <person name="Walsh D."/>
            <person name="Lavine L.C."/>
        </authorList>
    </citation>
    <scope>NUCLEOTIDE SEQUENCE</scope>
</reference>
<evidence type="ECO:0000256" key="2">
    <source>
        <dbReference type="ARBA" id="ARBA00022695"/>
    </source>
</evidence>
<organism evidence="9">
    <name type="scientific">Lygus hesperus</name>
    <name type="common">Western plant bug</name>
    <dbReference type="NCBI Taxonomy" id="30085"/>
    <lineage>
        <taxon>Eukaryota</taxon>
        <taxon>Metazoa</taxon>
        <taxon>Ecdysozoa</taxon>
        <taxon>Arthropoda</taxon>
        <taxon>Hexapoda</taxon>
        <taxon>Insecta</taxon>
        <taxon>Pterygota</taxon>
        <taxon>Neoptera</taxon>
        <taxon>Paraneoptera</taxon>
        <taxon>Hemiptera</taxon>
        <taxon>Heteroptera</taxon>
        <taxon>Panheteroptera</taxon>
        <taxon>Cimicomorpha</taxon>
        <taxon>Miridae</taxon>
        <taxon>Mirini</taxon>
        <taxon>Lygus</taxon>
    </lineage>
</organism>
<feature type="region of interest" description="Disordered" evidence="7">
    <location>
        <begin position="618"/>
        <end position="642"/>
    </location>
</feature>
<dbReference type="Gene3D" id="3.30.70.270">
    <property type="match status" value="2"/>
</dbReference>
<evidence type="ECO:0000256" key="3">
    <source>
        <dbReference type="ARBA" id="ARBA00022722"/>
    </source>
</evidence>
<dbReference type="InterPro" id="IPR043128">
    <property type="entry name" value="Rev_trsase/Diguanyl_cyclase"/>
</dbReference>
<dbReference type="AlphaFoldDB" id="A0A0A9XJZ5"/>
<evidence type="ECO:0000256" key="5">
    <source>
        <dbReference type="ARBA" id="ARBA00022801"/>
    </source>
</evidence>
<dbReference type="InterPro" id="IPR041373">
    <property type="entry name" value="RT_RNaseH"/>
</dbReference>
<dbReference type="PANTHER" id="PTHR37984">
    <property type="entry name" value="PROTEIN CBG26694"/>
    <property type="match status" value="1"/>
</dbReference>
<keyword evidence="3" id="KW-0540">Nuclease</keyword>
<dbReference type="FunFam" id="3.30.70.270:FF:000026">
    <property type="entry name" value="Transposon Ty3-G Gag-Pol polyprotein"/>
    <property type="match status" value="1"/>
</dbReference>
<name>A0A0A9XJZ5_LYGHE</name>
<evidence type="ECO:0000256" key="6">
    <source>
        <dbReference type="ARBA" id="ARBA00022918"/>
    </source>
</evidence>
<gene>
    <name evidence="9" type="primary">pol_166</name>
    <name evidence="9" type="ORF">CM83_72075</name>
</gene>
<dbReference type="InterPro" id="IPR043502">
    <property type="entry name" value="DNA/RNA_pol_sf"/>
</dbReference>
<dbReference type="GO" id="GO:0003964">
    <property type="term" value="F:RNA-directed DNA polymerase activity"/>
    <property type="evidence" value="ECO:0007669"/>
    <property type="project" value="UniProtKB-KW"/>
</dbReference>
<evidence type="ECO:0000259" key="8">
    <source>
        <dbReference type="PROSITE" id="PS50878"/>
    </source>
</evidence>
<reference evidence="9" key="2">
    <citation type="submission" date="2014-07" db="EMBL/GenBank/DDBJ databases">
        <authorList>
            <person name="Hull J."/>
        </authorList>
    </citation>
    <scope>NUCLEOTIDE SEQUENCE</scope>
</reference>
<keyword evidence="6" id="KW-0695">RNA-directed DNA polymerase</keyword>
<accession>A0A0A9XJZ5</accession>
<evidence type="ECO:0000256" key="1">
    <source>
        <dbReference type="ARBA" id="ARBA00022679"/>
    </source>
</evidence>
<dbReference type="Gene3D" id="3.10.20.370">
    <property type="match status" value="1"/>
</dbReference>
<dbReference type="Gene3D" id="3.10.10.10">
    <property type="entry name" value="HIV Type 1 Reverse Transcriptase, subunit A, domain 1"/>
    <property type="match status" value="1"/>
</dbReference>
<dbReference type="InterPro" id="IPR050951">
    <property type="entry name" value="Retrovirus_Pol_polyprotein"/>
</dbReference>
<dbReference type="GO" id="GO:0004519">
    <property type="term" value="F:endonuclease activity"/>
    <property type="evidence" value="ECO:0007669"/>
    <property type="project" value="UniProtKB-KW"/>
</dbReference>
<protein>
    <submittedName>
        <fullName evidence="9">Retrovirus-related Pol polyprotein from transposon 17.6</fullName>
    </submittedName>
</protein>
<feature type="non-terminal residue" evidence="9">
    <location>
        <position position="1"/>
    </location>
</feature>
<keyword evidence="4" id="KW-0255">Endonuclease</keyword>